<dbReference type="Gene3D" id="3.30.980.10">
    <property type="entry name" value="Threonyl-trna Synthetase, Chain A, domain 2"/>
    <property type="match status" value="1"/>
</dbReference>
<dbReference type="GO" id="GO:0046872">
    <property type="term" value="F:metal ion binding"/>
    <property type="evidence" value="ECO:0007669"/>
    <property type="project" value="UniProtKB-KW"/>
</dbReference>
<keyword evidence="5 13" id="KW-0479">Metal-binding</keyword>
<dbReference type="SUPFAM" id="SSF81271">
    <property type="entry name" value="TGS-like"/>
    <property type="match status" value="1"/>
</dbReference>
<dbReference type="PROSITE" id="PS51880">
    <property type="entry name" value="TGS"/>
    <property type="match status" value="1"/>
</dbReference>
<dbReference type="GO" id="GO:0140096">
    <property type="term" value="F:catalytic activity, acting on a protein"/>
    <property type="evidence" value="ECO:0007669"/>
    <property type="project" value="UniProtKB-ARBA"/>
</dbReference>
<sequence>MKFSLIKKGVSYKPMINVTLKDGSVRRYEPGTSLLEMAFDISPRLAKETLVAKVNGKLTDLNEKINQDSAVEFLTFDSDEGKDVFRHSASHVLAQAVQRLFPGTKLAIGPAIANGFYYDFDTAQSFTPEQLEKIETEMNKIIKEDLPFSRVELSREDALRKFNERGEQYKIELIDDLPEEAVISCYQQGEFEDLCAGPHVPSTGRLKALKLLNVAGAYWRGDERNKMLQRIYGTAFPKKSLLEEHLHRLEEAKRRDHRKLGAELDLFSIQEEGPGFPFFHPKGMILRNELEKFWHQEHKKHGYDEIRTPVILNRALWEQSGHWDHYRENMYFTRIDEGDYAIKPMNCPGSMLIYRSRLHSYRELPIRMAELGLVHRHELSGVLHGLMRVRCFTQDDAHIFMLPGQIKDEIVSVIDMVNDFYQVFGFKYHVELSTKPEKAMGSDEIWELATSTLQEALEARGLPYKVNEGDGAFYGPKIDFHLEDCLGRTWQCGTIQLDFQMPELFDLTYVGEDGQKHRPVMIHRVVFGSIERFVGILTEHFAGAFPAWLAPVQVKVLPITDRHMEYAHKVVEKLAQRDIRVELDARNEKVNYKIREAQAQKIPYMLVVGDREAEAGAVAVRHRSQGDLGAVQVEQFVEDLVQEINSKECK</sequence>
<dbReference type="Gene3D" id="3.30.930.10">
    <property type="entry name" value="Bira Bifunctional Protein, Domain 2"/>
    <property type="match status" value="1"/>
</dbReference>
<comment type="subunit">
    <text evidence="13">Homodimer.</text>
</comment>
<evidence type="ECO:0000256" key="10">
    <source>
        <dbReference type="ARBA" id="ARBA00022917"/>
    </source>
</evidence>
<reference evidence="16 17" key="1">
    <citation type="submission" date="2012-01" db="EMBL/GenBank/DDBJ databases">
        <title>Complete sequence of Desulfotomaculum gibsoniae DSM 7213.</title>
        <authorList>
            <consortium name="US DOE Joint Genome Institute"/>
            <person name="Lucas S."/>
            <person name="Han J."/>
            <person name="Lapidus A."/>
            <person name="Cheng J.-F."/>
            <person name="Goodwin L."/>
            <person name="Pitluck S."/>
            <person name="Peters L."/>
            <person name="Ovchinnikova G."/>
            <person name="Teshima H."/>
            <person name="Detter J.C."/>
            <person name="Han C."/>
            <person name="Tapia R."/>
            <person name="Land M."/>
            <person name="Hauser L."/>
            <person name="Kyrpides N."/>
            <person name="Ivanova N."/>
            <person name="Pagani I."/>
            <person name="Parshina S."/>
            <person name="Plugge C."/>
            <person name="Muyzer G."/>
            <person name="Kuever J."/>
            <person name="Ivanova A."/>
            <person name="Nazina T."/>
            <person name="Klenk H.-P."/>
            <person name="Brambilla E."/>
            <person name="Spring S."/>
            <person name="Stams A.F."/>
            <person name="Woyke T."/>
        </authorList>
    </citation>
    <scope>NUCLEOTIDE SEQUENCE [LARGE SCALE GENOMIC DNA]</scope>
    <source>
        <strain evidence="16 17">DSM 7213</strain>
    </source>
</reference>
<dbReference type="GO" id="GO:0000049">
    <property type="term" value="F:tRNA binding"/>
    <property type="evidence" value="ECO:0007669"/>
    <property type="project" value="UniProtKB-KW"/>
</dbReference>
<dbReference type="GO" id="GO:0004829">
    <property type="term" value="F:threonine-tRNA ligase activity"/>
    <property type="evidence" value="ECO:0007669"/>
    <property type="project" value="UniProtKB-UniRule"/>
</dbReference>
<comment type="caution">
    <text evidence="13">Lacks conserved residue(s) required for the propagation of feature annotation.</text>
</comment>
<dbReference type="PROSITE" id="PS50862">
    <property type="entry name" value="AA_TRNA_LIGASE_II"/>
    <property type="match status" value="1"/>
</dbReference>
<dbReference type="EC" id="6.1.1.3" evidence="13"/>
<dbReference type="InterPro" id="IPR012676">
    <property type="entry name" value="TGS-like"/>
</dbReference>
<dbReference type="CDD" id="cd00771">
    <property type="entry name" value="ThrRS_core"/>
    <property type="match status" value="1"/>
</dbReference>
<keyword evidence="17" id="KW-1185">Reference proteome</keyword>
<dbReference type="CDD" id="cd00860">
    <property type="entry name" value="ThrRS_anticodon"/>
    <property type="match status" value="1"/>
</dbReference>
<keyword evidence="7 13" id="KW-0862">Zinc</keyword>
<keyword evidence="9 13" id="KW-0694">RNA-binding</keyword>
<keyword evidence="3 13" id="KW-0820">tRNA-binding</keyword>
<feature type="domain" description="Aminoacyl-transfer RNA synthetases class-II family profile" evidence="14">
    <location>
        <begin position="280"/>
        <end position="546"/>
    </location>
</feature>
<dbReference type="AlphaFoldDB" id="R4KNF3"/>
<evidence type="ECO:0000256" key="2">
    <source>
        <dbReference type="ARBA" id="ARBA00022490"/>
    </source>
</evidence>
<evidence type="ECO:0000256" key="5">
    <source>
        <dbReference type="ARBA" id="ARBA00022723"/>
    </source>
</evidence>
<dbReference type="FunFam" id="3.30.980.10:FF:000005">
    <property type="entry name" value="Threonyl-tRNA synthetase, mitochondrial"/>
    <property type="match status" value="1"/>
</dbReference>
<protein>
    <recommendedName>
        <fullName evidence="13">Threonine--tRNA ligase</fullName>
        <ecNumber evidence="13">6.1.1.3</ecNumber>
    </recommendedName>
    <alternativeName>
        <fullName evidence="13">Threonyl-tRNA synthetase</fullName>
        <shortName evidence="13">ThrRS</shortName>
    </alternativeName>
</protein>
<evidence type="ECO:0000256" key="8">
    <source>
        <dbReference type="ARBA" id="ARBA00022840"/>
    </source>
</evidence>
<evidence type="ECO:0000256" key="9">
    <source>
        <dbReference type="ARBA" id="ARBA00022884"/>
    </source>
</evidence>
<organism evidence="16 17">
    <name type="scientific">Desulfoscipio gibsoniae DSM 7213</name>
    <dbReference type="NCBI Taxonomy" id="767817"/>
    <lineage>
        <taxon>Bacteria</taxon>
        <taxon>Bacillati</taxon>
        <taxon>Bacillota</taxon>
        <taxon>Clostridia</taxon>
        <taxon>Eubacteriales</taxon>
        <taxon>Desulfallaceae</taxon>
        <taxon>Desulfoscipio</taxon>
    </lineage>
</organism>
<dbReference type="HOGENOM" id="CLU_008554_0_1_9"/>
<dbReference type="InterPro" id="IPR004095">
    <property type="entry name" value="TGS"/>
</dbReference>
<dbReference type="SUPFAM" id="SSF55186">
    <property type="entry name" value="ThrRS/AlaRS common domain"/>
    <property type="match status" value="1"/>
</dbReference>
<dbReference type="SUPFAM" id="SSF55681">
    <property type="entry name" value="Class II aaRS and biotin synthetases"/>
    <property type="match status" value="1"/>
</dbReference>
<feature type="binding site" evidence="13">
    <location>
        <position position="398"/>
    </location>
    <ligand>
        <name>Zn(2+)</name>
        <dbReference type="ChEBI" id="CHEBI:29105"/>
        <note>catalytic</note>
    </ligand>
</feature>
<comment type="catalytic activity">
    <reaction evidence="12 13">
        <text>tRNA(Thr) + L-threonine + ATP = L-threonyl-tRNA(Thr) + AMP + diphosphate + H(+)</text>
        <dbReference type="Rhea" id="RHEA:24624"/>
        <dbReference type="Rhea" id="RHEA-COMP:9670"/>
        <dbReference type="Rhea" id="RHEA-COMP:9704"/>
        <dbReference type="ChEBI" id="CHEBI:15378"/>
        <dbReference type="ChEBI" id="CHEBI:30616"/>
        <dbReference type="ChEBI" id="CHEBI:33019"/>
        <dbReference type="ChEBI" id="CHEBI:57926"/>
        <dbReference type="ChEBI" id="CHEBI:78442"/>
        <dbReference type="ChEBI" id="CHEBI:78534"/>
        <dbReference type="ChEBI" id="CHEBI:456215"/>
        <dbReference type="EC" id="6.1.1.3"/>
    </reaction>
</comment>
<dbReference type="NCBIfam" id="TIGR00418">
    <property type="entry name" value="thrS"/>
    <property type="match status" value="1"/>
</dbReference>
<dbReference type="GO" id="GO:0006435">
    <property type="term" value="P:threonyl-tRNA aminoacylation"/>
    <property type="evidence" value="ECO:0007669"/>
    <property type="project" value="UniProtKB-UniRule"/>
</dbReference>
<keyword evidence="2 13" id="KW-0963">Cytoplasm</keyword>
<evidence type="ECO:0000256" key="11">
    <source>
        <dbReference type="ARBA" id="ARBA00023146"/>
    </source>
</evidence>
<dbReference type="InterPro" id="IPR036621">
    <property type="entry name" value="Anticodon-bd_dom_sf"/>
</dbReference>
<dbReference type="SMART" id="SM00863">
    <property type="entry name" value="tRNA_SAD"/>
    <property type="match status" value="1"/>
</dbReference>
<dbReference type="InterPro" id="IPR018163">
    <property type="entry name" value="Thr/Ala-tRNA-synth_IIc_edit"/>
</dbReference>
<dbReference type="InterPro" id="IPR047246">
    <property type="entry name" value="ThrRS_anticodon"/>
</dbReference>
<dbReference type="FunFam" id="3.40.50.800:FF:000001">
    <property type="entry name" value="Threonine--tRNA ligase"/>
    <property type="match status" value="1"/>
</dbReference>
<evidence type="ECO:0000256" key="4">
    <source>
        <dbReference type="ARBA" id="ARBA00022598"/>
    </source>
</evidence>
<dbReference type="FunFam" id="3.30.54.20:FF:000002">
    <property type="entry name" value="Threonine--tRNA ligase"/>
    <property type="match status" value="1"/>
</dbReference>
<comment type="similarity">
    <text evidence="1 13">Belongs to the class-II aminoacyl-tRNA synthetase family.</text>
</comment>
<dbReference type="Gene3D" id="3.40.50.800">
    <property type="entry name" value="Anticodon-binding domain"/>
    <property type="match status" value="1"/>
</dbReference>
<evidence type="ECO:0000313" key="16">
    <source>
        <dbReference type="EMBL" id="AGL01161.1"/>
    </source>
</evidence>
<name>R4KNF3_9FIRM</name>
<dbReference type="SUPFAM" id="SSF52954">
    <property type="entry name" value="Class II aaRS ABD-related"/>
    <property type="match status" value="1"/>
</dbReference>
<dbReference type="GO" id="GO:0005524">
    <property type="term" value="F:ATP binding"/>
    <property type="evidence" value="ECO:0007669"/>
    <property type="project" value="UniProtKB-UniRule"/>
</dbReference>
<dbReference type="PANTHER" id="PTHR11451">
    <property type="entry name" value="THREONINE-TRNA LIGASE"/>
    <property type="match status" value="1"/>
</dbReference>
<dbReference type="InterPro" id="IPR004154">
    <property type="entry name" value="Anticodon-bd"/>
</dbReference>
<dbReference type="STRING" id="767817.Desgi_1691"/>
<dbReference type="FunFam" id="3.10.20.30:FF:000005">
    <property type="entry name" value="Threonine--tRNA ligase"/>
    <property type="match status" value="1"/>
</dbReference>
<dbReference type="InterPro" id="IPR012675">
    <property type="entry name" value="Beta-grasp_dom_sf"/>
</dbReference>
<evidence type="ECO:0000256" key="7">
    <source>
        <dbReference type="ARBA" id="ARBA00022833"/>
    </source>
</evidence>
<dbReference type="InterPro" id="IPR002314">
    <property type="entry name" value="aa-tRNA-synt_IIb"/>
</dbReference>
<keyword evidence="10 13" id="KW-0648">Protein biosynthesis</keyword>
<evidence type="ECO:0000313" key="17">
    <source>
        <dbReference type="Proteomes" id="UP000013520"/>
    </source>
</evidence>
<comment type="cofactor">
    <cofactor evidence="13">
        <name>Zn(2+)</name>
        <dbReference type="ChEBI" id="CHEBI:29105"/>
    </cofactor>
    <text evidence="13">Binds 1 zinc ion per subunit.</text>
</comment>
<evidence type="ECO:0000256" key="13">
    <source>
        <dbReference type="HAMAP-Rule" id="MF_00184"/>
    </source>
</evidence>
<keyword evidence="8 13" id="KW-0067">ATP-binding</keyword>
<dbReference type="CDD" id="cd01667">
    <property type="entry name" value="TGS_ThrRS"/>
    <property type="match status" value="1"/>
</dbReference>
<dbReference type="InterPro" id="IPR002320">
    <property type="entry name" value="Thr-tRNA-ligase_IIa"/>
</dbReference>
<accession>R4KNF3</accession>
<feature type="binding site" evidence="13">
    <location>
        <position position="347"/>
    </location>
    <ligand>
        <name>Zn(2+)</name>
        <dbReference type="ChEBI" id="CHEBI:29105"/>
        <note>catalytic</note>
    </ligand>
</feature>
<dbReference type="Pfam" id="PF03129">
    <property type="entry name" value="HGTP_anticodon"/>
    <property type="match status" value="1"/>
</dbReference>
<dbReference type="eggNOG" id="COG0441">
    <property type="taxonomic scope" value="Bacteria"/>
</dbReference>
<dbReference type="PANTHER" id="PTHR11451:SF44">
    <property type="entry name" value="THREONINE--TRNA LIGASE, CHLOROPLASTIC_MITOCHONDRIAL 2"/>
    <property type="match status" value="1"/>
</dbReference>
<dbReference type="Proteomes" id="UP000013520">
    <property type="component" value="Chromosome"/>
</dbReference>
<dbReference type="GO" id="GO:0005737">
    <property type="term" value="C:cytoplasm"/>
    <property type="evidence" value="ECO:0007669"/>
    <property type="project" value="UniProtKB-SubCell"/>
</dbReference>
<feature type="domain" description="TGS" evidence="15">
    <location>
        <begin position="14"/>
        <end position="75"/>
    </location>
</feature>
<gene>
    <name evidence="13" type="primary">thrS</name>
    <name evidence="16" type="ORF">Desgi_1691</name>
</gene>
<keyword evidence="4 13" id="KW-0436">Ligase</keyword>
<evidence type="ECO:0000259" key="14">
    <source>
        <dbReference type="PROSITE" id="PS50862"/>
    </source>
</evidence>
<evidence type="ECO:0000256" key="3">
    <source>
        <dbReference type="ARBA" id="ARBA00022555"/>
    </source>
</evidence>
<evidence type="ECO:0000256" key="6">
    <source>
        <dbReference type="ARBA" id="ARBA00022741"/>
    </source>
</evidence>
<dbReference type="InterPro" id="IPR033728">
    <property type="entry name" value="ThrRS_core"/>
</dbReference>
<comment type="subcellular location">
    <subcellularLocation>
        <location evidence="13">Cytoplasm</location>
    </subcellularLocation>
</comment>
<keyword evidence="11 13" id="KW-0030">Aminoacyl-tRNA synthetase</keyword>
<dbReference type="PRINTS" id="PR01047">
    <property type="entry name" value="TRNASYNTHTHR"/>
</dbReference>
<evidence type="ECO:0000256" key="12">
    <source>
        <dbReference type="ARBA" id="ARBA00049515"/>
    </source>
</evidence>
<dbReference type="InterPro" id="IPR006195">
    <property type="entry name" value="aa-tRNA-synth_II"/>
</dbReference>
<dbReference type="EMBL" id="CP003273">
    <property type="protein sequence ID" value="AGL01161.1"/>
    <property type="molecule type" value="Genomic_DNA"/>
</dbReference>
<dbReference type="GO" id="GO:0016740">
    <property type="term" value="F:transferase activity"/>
    <property type="evidence" value="ECO:0007669"/>
    <property type="project" value="UniProtKB-ARBA"/>
</dbReference>
<dbReference type="Gene3D" id="3.10.20.30">
    <property type="match status" value="1"/>
</dbReference>
<proteinExistence type="inferred from homology"/>
<dbReference type="KEGG" id="dgi:Desgi_1691"/>
<feature type="binding site" evidence="13">
    <location>
        <position position="523"/>
    </location>
    <ligand>
        <name>Zn(2+)</name>
        <dbReference type="ChEBI" id="CHEBI:29105"/>
        <note>catalytic</note>
    </ligand>
</feature>
<dbReference type="Pfam" id="PF00587">
    <property type="entry name" value="tRNA-synt_2b"/>
    <property type="match status" value="1"/>
</dbReference>
<dbReference type="FunFam" id="3.30.930.10:FF:000002">
    <property type="entry name" value="Threonine--tRNA ligase"/>
    <property type="match status" value="1"/>
</dbReference>
<dbReference type="Gene3D" id="3.30.54.20">
    <property type="match status" value="1"/>
</dbReference>
<evidence type="ECO:0000259" key="15">
    <source>
        <dbReference type="PROSITE" id="PS51880"/>
    </source>
</evidence>
<dbReference type="InterPro" id="IPR045864">
    <property type="entry name" value="aa-tRNA-synth_II/BPL/LPL"/>
</dbReference>
<dbReference type="HAMAP" id="MF_00184">
    <property type="entry name" value="Thr_tRNA_synth"/>
    <property type="match status" value="1"/>
</dbReference>
<keyword evidence="6 13" id="KW-0547">Nucleotide-binding</keyword>
<dbReference type="InterPro" id="IPR012947">
    <property type="entry name" value="tRNA_SAD"/>
</dbReference>
<dbReference type="Pfam" id="PF07973">
    <property type="entry name" value="tRNA_SAD"/>
    <property type="match status" value="1"/>
</dbReference>
<dbReference type="Pfam" id="PF02824">
    <property type="entry name" value="TGS"/>
    <property type="match status" value="1"/>
</dbReference>
<evidence type="ECO:0000256" key="1">
    <source>
        <dbReference type="ARBA" id="ARBA00008226"/>
    </source>
</evidence>